<dbReference type="PRINTS" id="PR00344">
    <property type="entry name" value="BCTRLSENSOR"/>
</dbReference>
<dbReference type="SUPFAM" id="SSF55781">
    <property type="entry name" value="GAF domain-like"/>
    <property type="match status" value="1"/>
</dbReference>
<keyword evidence="4" id="KW-0808">Transferase</keyword>
<evidence type="ECO:0000256" key="4">
    <source>
        <dbReference type="ARBA" id="ARBA00022679"/>
    </source>
</evidence>
<dbReference type="InterPro" id="IPR001789">
    <property type="entry name" value="Sig_transdc_resp-reg_receiver"/>
</dbReference>
<dbReference type="SMART" id="SM00448">
    <property type="entry name" value="REC"/>
    <property type="match status" value="1"/>
</dbReference>
<dbReference type="NCBIfam" id="TIGR00229">
    <property type="entry name" value="sensory_box"/>
    <property type="match status" value="1"/>
</dbReference>
<dbReference type="InterPro" id="IPR011006">
    <property type="entry name" value="CheY-like_superfamily"/>
</dbReference>
<dbReference type="InterPro" id="IPR005467">
    <property type="entry name" value="His_kinase_dom"/>
</dbReference>
<evidence type="ECO:0000259" key="9">
    <source>
        <dbReference type="PROSITE" id="PS50112"/>
    </source>
</evidence>
<feature type="domain" description="Response regulatory" evidence="8">
    <location>
        <begin position="701"/>
        <end position="819"/>
    </location>
</feature>
<feature type="domain" description="PAS" evidence="9">
    <location>
        <begin position="186"/>
        <end position="259"/>
    </location>
</feature>
<proteinExistence type="predicted"/>
<dbReference type="SMART" id="SM00387">
    <property type="entry name" value="HATPase_c"/>
    <property type="match status" value="1"/>
</dbReference>
<reference evidence="11 12" key="1">
    <citation type="journal article" date="2018" name="ISME J.">
        <title>Endosymbiont genomes yield clues of tubeworm success.</title>
        <authorList>
            <person name="Li Y."/>
            <person name="Liles M.R."/>
            <person name="Halanych K.M."/>
        </authorList>
    </citation>
    <scope>NUCLEOTIDE SEQUENCE [LARGE SCALE GENOMIC DNA]</scope>
    <source>
        <strain evidence="11">A1464</strain>
    </source>
</reference>
<feature type="domain" description="Histidine kinase" evidence="7">
    <location>
        <begin position="457"/>
        <end position="680"/>
    </location>
</feature>
<dbReference type="GO" id="GO:0000155">
    <property type="term" value="F:phosphorelay sensor kinase activity"/>
    <property type="evidence" value="ECO:0007669"/>
    <property type="project" value="InterPro"/>
</dbReference>
<dbReference type="SUPFAM" id="SSF52172">
    <property type="entry name" value="CheY-like"/>
    <property type="match status" value="1"/>
</dbReference>
<dbReference type="AlphaFoldDB" id="A0A370DFP6"/>
<evidence type="ECO:0000313" key="12">
    <source>
        <dbReference type="Proteomes" id="UP000254266"/>
    </source>
</evidence>
<dbReference type="EMBL" id="QFXC01000011">
    <property type="protein sequence ID" value="RDH82976.1"/>
    <property type="molecule type" value="Genomic_DNA"/>
</dbReference>
<dbReference type="InterPro" id="IPR003018">
    <property type="entry name" value="GAF"/>
</dbReference>
<dbReference type="PROSITE" id="PS50110">
    <property type="entry name" value="RESPONSE_REGULATORY"/>
    <property type="match status" value="1"/>
</dbReference>
<dbReference type="Pfam" id="PF13426">
    <property type="entry name" value="PAS_9"/>
    <property type="match status" value="1"/>
</dbReference>
<dbReference type="InterPro" id="IPR035965">
    <property type="entry name" value="PAS-like_dom_sf"/>
</dbReference>
<dbReference type="SUPFAM" id="SSF55785">
    <property type="entry name" value="PYP-like sensor domain (PAS domain)"/>
    <property type="match status" value="2"/>
</dbReference>
<dbReference type="SUPFAM" id="SSF55874">
    <property type="entry name" value="ATPase domain of HSP90 chaperone/DNA topoisomerase II/histidine kinase"/>
    <property type="match status" value="1"/>
</dbReference>
<dbReference type="Pfam" id="PF00072">
    <property type="entry name" value="Response_reg"/>
    <property type="match status" value="1"/>
</dbReference>
<dbReference type="InterPro" id="IPR000700">
    <property type="entry name" value="PAS-assoc_C"/>
</dbReference>
<dbReference type="Gene3D" id="3.40.50.2300">
    <property type="match status" value="1"/>
</dbReference>
<dbReference type="Pfam" id="PF13185">
    <property type="entry name" value="GAF_2"/>
    <property type="match status" value="1"/>
</dbReference>
<dbReference type="Gene3D" id="3.30.565.10">
    <property type="entry name" value="Histidine kinase-like ATPase, C-terminal domain"/>
    <property type="match status" value="1"/>
</dbReference>
<dbReference type="InterPro" id="IPR013656">
    <property type="entry name" value="PAS_4"/>
</dbReference>
<dbReference type="Gene3D" id="3.30.450.20">
    <property type="entry name" value="PAS domain"/>
    <property type="match status" value="2"/>
</dbReference>
<dbReference type="Proteomes" id="UP000254266">
    <property type="component" value="Unassembled WGS sequence"/>
</dbReference>
<protein>
    <recommendedName>
        <fullName evidence="2">histidine kinase</fullName>
        <ecNumber evidence="2">2.7.13.3</ecNumber>
    </recommendedName>
</protein>
<dbReference type="Pfam" id="PF00512">
    <property type="entry name" value="HisKA"/>
    <property type="match status" value="1"/>
</dbReference>
<dbReference type="EC" id="2.7.13.3" evidence="2"/>
<keyword evidence="3 6" id="KW-0597">Phosphoprotein</keyword>
<feature type="domain" description="PAC" evidence="10">
    <location>
        <begin position="392"/>
        <end position="444"/>
    </location>
</feature>
<feature type="domain" description="PAC" evidence="10">
    <location>
        <begin position="264"/>
        <end position="316"/>
    </location>
</feature>
<dbReference type="InterPro" id="IPR029016">
    <property type="entry name" value="GAF-like_dom_sf"/>
</dbReference>
<evidence type="ECO:0000256" key="3">
    <source>
        <dbReference type="ARBA" id="ARBA00022553"/>
    </source>
</evidence>
<dbReference type="Pfam" id="PF08448">
    <property type="entry name" value="PAS_4"/>
    <property type="match status" value="1"/>
</dbReference>
<name>A0A370DFP6_9GAMM</name>
<feature type="modified residue" description="4-aspartylphosphate" evidence="6">
    <location>
        <position position="753"/>
    </location>
</feature>
<dbReference type="SMART" id="SM00091">
    <property type="entry name" value="PAS"/>
    <property type="match status" value="2"/>
</dbReference>
<dbReference type="InterPro" id="IPR003594">
    <property type="entry name" value="HATPase_dom"/>
</dbReference>
<evidence type="ECO:0000259" key="8">
    <source>
        <dbReference type="PROSITE" id="PS50110"/>
    </source>
</evidence>
<dbReference type="PANTHER" id="PTHR43065:SF42">
    <property type="entry name" value="TWO-COMPONENT SENSOR PPRA"/>
    <property type="match status" value="1"/>
</dbReference>
<dbReference type="InterPro" id="IPR036890">
    <property type="entry name" value="HATPase_C_sf"/>
</dbReference>
<dbReference type="SMART" id="SM00065">
    <property type="entry name" value="GAF"/>
    <property type="match status" value="1"/>
</dbReference>
<gene>
    <name evidence="11" type="ORF">DIZ80_11985</name>
</gene>
<dbReference type="PROSITE" id="PS50112">
    <property type="entry name" value="PAS"/>
    <property type="match status" value="2"/>
</dbReference>
<dbReference type="PROSITE" id="PS50109">
    <property type="entry name" value="HIS_KIN"/>
    <property type="match status" value="1"/>
</dbReference>
<evidence type="ECO:0000256" key="2">
    <source>
        <dbReference type="ARBA" id="ARBA00012438"/>
    </source>
</evidence>
<dbReference type="InterPro" id="IPR004358">
    <property type="entry name" value="Sig_transdc_His_kin-like_C"/>
</dbReference>
<evidence type="ECO:0000313" key="11">
    <source>
        <dbReference type="EMBL" id="RDH82976.1"/>
    </source>
</evidence>
<feature type="domain" description="PAS" evidence="9">
    <location>
        <begin position="317"/>
        <end position="389"/>
    </location>
</feature>
<evidence type="ECO:0000256" key="6">
    <source>
        <dbReference type="PROSITE-ProRule" id="PRU00169"/>
    </source>
</evidence>
<evidence type="ECO:0000259" key="10">
    <source>
        <dbReference type="PROSITE" id="PS50113"/>
    </source>
</evidence>
<evidence type="ECO:0000256" key="1">
    <source>
        <dbReference type="ARBA" id="ARBA00000085"/>
    </source>
</evidence>
<accession>A0A370DFP6</accession>
<dbReference type="InterPro" id="IPR036097">
    <property type="entry name" value="HisK_dim/P_sf"/>
</dbReference>
<sequence length="821" mass="91398">MSLKQNSEKEILQQQLHIAERQLELIKTVTDELVTELDLNKLLDSIAIKAREVISAETLTIPVIHSTKEKYTYQAAAGKNAADILNVTFPISTGMCGWVLSNQKPLIFAKDLTWSMNEKLIWEEGMESSLLVPLMARGEIVGGLSGLGKQGGGTFTQQDFDLLQIFANQVSVAIDNARIFEELSEEKERSETTLNSIGDAVITTDTSGRVERVNPVASQLLGVSDKLLRGKPLVDVFKIHNSKTGEKIQDPVARVISSGEIVGLGKHTVLVSADGREYQIADSAAPIRNDHNELIGVILVFHDVTEEYKLNAELLDSERKHRQLVENLSDEFFMFTLNKDREFSYISPSVFNCLGFKESEFIEKCRDKIIDNEAKENLKNNLHKVFNGIQPQACEIDMFNSINEICNIRITHTPVFNSKGSVVAVEGLAQNITNQKVLEESLRHSQKMEAVGHLSGGIAHDFNNQLGVVLGYLEMLKDEVSEDPRVNSWIKSATKGAQRCAELTKGLLDFSRKKDFNKKTLNLNESLLGMQSILQSSITPSIELKFVFCHDVWDVMADDGELQDSVLNLIINARDAMTDGGVLEVKTENIILERAQPYHVNNLAAGKYVKLSVNDSGSGMSEDVLEHIFEPFFTTKMVGKGTGLGMAMLFGFVERVKGAINIESELGKGSCVEIYFPKSVQKNKSSDISDNKVVLSGGNESILLVEDEVDLCELAEIYLTSFGYKVYVAENSDKALDLLKDEDIKNIDLLFSDVVMPGRIDGFMLAEKVKKIYPEIKVLMATGYASHKNIENTSFELKKNILFKPYTRKDLAIRIRAVLDH</sequence>
<comment type="catalytic activity">
    <reaction evidence="1">
        <text>ATP + protein L-histidine = ADP + protein N-phospho-L-histidine.</text>
        <dbReference type="EC" id="2.7.13.3"/>
    </reaction>
</comment>
<dbReference type="CDD" id="cd00130">
    <property type="entry name" value="PAS"/>
    <property type="match status" value="2"/>
</dbReference>
<comment type="caution">
    <text evidence="11">The sequence shown here is derived from an EMBL/GenBank/DDBJ whole genome shotgun (WGS) entry which is preliminary data.</text>
</comment>
<dbReference type="InterPro" id="IPR003661">
    <property type="entry name" value="HisK_dim/P_dom"/>
</dbReference>
<dbReference type="Gene3D" id="1.10.287.130">
    <property type="match status" value="1"/>
</dbReference>
<evidence type="ECO:0000259" key="7">
    <source>
        <dbReference type="PROSITE" id="PS50109"/>
    </source>
</evidence>
<dbReference type="PROSITE" id="PS50113">
    <property type="entry name" value="PAC"/>
    <property type="match status" value="2"/>
</dbReference>
<organism evidence="11 12">
    <name type="scientific">endosymbiont of Galathealinum brachiosum</name>
    <dbReference type="NCBI Taxonomy" id="2200906"/>
    <lineage>
        <taxon>Bacteria</taxon>
        <taxon>Pseudomonadati</taxon>
        <taxon>Pseudomonadota</taxon>
        <taxon>Gammaproteobacteria</taxon>
        <taxon>sulfur-oxidizing symbionts</taxon>
    </lineage>
</organism>
<dbReference type="SMART" id="SM00388">
    <property type="entry name" value="HisKA"/>
    <property type="match status" value="1"/>
</dbReference>
<keyword evidence="5" id="KW-0418">Kinase</keyword>
<keyword evidence="12" id="KW-1185">Reference proteome</keyword>
<dbReference type="Pfam" id="PF02518">
    <property type="entry name" value="HATPase_c"/>
    <property type="match status" value="1"/>
</dbReference>
<dbReference type="InterPro" id="IPR000014">
    <property type="entry name" value="PAS"/>
</dbReference>
<dbReference type="Gene3D" id="3.30.450.40">
    <property type="match status" value="1"/>
</dbReference>
<dbReference type="SUPFAM" id="SSF47384">
    <property type="entry name" value="Homodimeric domain of signal transducing histidine kinase"/>
    <property type="match status" value="1"/>
</dbReference>
<evidence type="ECO:0000256" key="5">
    <source>
        <dbReference type="ARBA" id="ARBA00022777"/>
    </source>
</evidence>
<dbReference type="CDD" id="cd00082">
    <property type="entry name" value="HisKA"/>
    <property type="match status" value="1"/>
</dbReference>
<dbReference type="PANTHER" id="PTHR43065">
    <property type="entry name" value="SENSOR HISTIDINE KINASE"/>
    <property type="match status" value="1"/>
</dbReference>